<feature type="region of interest" description="Disordered" evidence="5">
    <location>
        <begin position="877"/>
        <end position="903"/>
    </location>
</feature>
<dbReference type="AlphaFoldDB" id="A0A3L6T5A5"/>
<dbReference type="OrthoDB" id="185373at2759"/>
<dbReference type="Proteomes" id="UP000275267">
    <property type="component" value="Unassembled WGS sequence"/>
</dbReference>
<comment type="similarity">
    <text evidence="1">Belongs to the PPR family. P subfamily.</text>
</comment>
<evidence type="ECO:0000256" key="1">
    <source>
        <dbReference type="ARBA" id="ARBA00007626"/>
    </source>
</evidence>
<dbReference type="InterPro" id="IPR011990">
    <property type="entry name" value="TPR-like_helical_dom_sf"/>
</dbReference>
<dbReference type="Pfam" id="PF12854">
    <property type="entry name" value="PPR_1"/>
    <property type="match status" value="1"/>
</dbReference>
<proteinExistence type="inferred from homology"/>
<evidence type="ECO:0000313" key="8">
    <source>
        <dbReference type="Proteomes" id="UP000275267"/>
    </source>
</evidence>
<feature type="repeat" description="PPR" evidence="4">
    <location>
        <begin position="274"/>
        <end position="304"/>
    </location>
</feature>
<dbReference type="FunFam" id="1.25.40.10:FF:001723">
    <property type="entry name" value="Pentatricopeptide repeat-containing protein"/>
    <property type="match status" value="1"/>
</dbReference>
<feature type="repeat" description="PPR" evidence="4">
    <location>
        <begin position="169"/>
        <end position="203"/>
    </location>
</feature>
<evidence type="ECO:0000256" key="5">
    <source>
        <dbReference type="SAM" id="MobiDB-lite"/>
    </source>
</evidence>
<dbReference type="NCBIfam" id="TIGR00756">
    <property type="entry name" value="PPR"/>
    <property type="match status" value="12"/>
</dbReference>
<dbReference type="FunFam" id="1.25.40.10:FF:001209">
    <property type="entry name" value="Os07g0213300 protein"/>
    <property type="match status" value="1"/>
</dbReference>
<organism evidence="7 8">
    <name type="scientific">Panicum miliaceum</name>
    <name type="common">Proso millet</name>
    <name type="synonym">Broomcorn millet</name>
    <dbReference type="NCBI Taxonomy" id="4540"/>
    <lineage>
        <taxon>Eukaryota</taxon>
        <taxon>Viridiplantae</taxon>
        <taxon>Streptophyta</taxon>
        <taxon>Embryophyta</taxon>
        <taxon>Tracheophyta</taxon>
        <taxon>Spermatophyta</taxon>
        <taxon>Magnoliopsida</taxon>
        <taxon>Liliopsida</taxon>
        <taxon>Poales</taxon>
        <taxon>Poaceae</taxon>
        <taxon>PACMAD clade</taxon>
        <taxon>Panicoideae</taxon>
        <taxon>Panicodae</taxon>
        <taxon>Paniceae</taxon>
        <taxon>Panicinae</taxon>
        <taxon>Panicum</taxon>
        <taxon>Panicum sect. Panicum</taxon>
    </lineage>
</organism>
<dbReference type="PROSITE" id="PS51375">
    <property type="entry name" value="PPR"/>
    <property type="match status" value="13"/>
</dbReference>
<feature type="repeat" description="PPR" evidence="4">
    <location>
        <begin position="521"/>
        <end position="555"/>
    </location>
</feature>
<dbReference type="STRING" id="4540.A0A3L6T5A5"/>
<dbReference type="Gene3D" id="1.25.40.10">
    <property type="entry name" value="Tetratricopeptide repeat domain"/>
    <property type="match status" value="5"/>
</dbReference>
<keyword evidence="8" id="KW-1185">Reference proteome</keyword>
<dbReference type="PANTHER" id="PTHR47447">
    <property type="entry name" value="OS03G0856100 PROTEIN"/>
    <property type="match status" value="1"/>
</dbReference>
<dbReference type="FunFam" id="1.25.40.10:FF:001333">
    <property type="entry name" value="Pentatricopeptide repeat-containing protein"/>
    <property type="match status" value="1"/>
</dbReference>
<feature type="domain" description="Pentatricopeptide repeat-containing protein-mitochondrial" evidence="6">
    <location>
        <begin position="387"/>
        <end position="511"/>
    </location>
</feature>
<dbReference type="SUPFAM" id="SSF48452">
    <property type="entry name" value="TPR-like"/>
    <property type="match status" value="1"/>
</dbReference>
<accession>A0A3L6T5A5</accession>
<feature type="repeat" description="PPR" evidence="4">
    <location>
        <begin position="204"/>
        <end position="238"/>
    </location>
</feature>
<feature type="repeat" description="PPR" evidence="4">
    <location>
        <begin position="239"/>
        <end position="273"/>
    </location>
</feature>
<feature type="repeat" description="PPR" evidence="4">
    <location>
        <begin position="486"/>
        <end position="520"/>
    </location>
</feature>
<keyword evidence="3" id="KW-0809">Transit peptide</keyword>
<feature type="repeat" description="PPR" evidence="4">
    <location>
        <begin position="591"/>
        <end position="625"/>
    </location>
</feature>
<dbReference type="InterPro" id="IPR002885">
    <property type="entry name" value="PPR_rpt"/>
</dbReference>
<feature type="region of interest" description="Disordered" evidence="5">
    <location>
        <begin position="1"/>
        <end position="46"/>
    </location>
</feature>
<sequence>MASAPATPPSPSPSPDARPPRVVRAPPRRPPPRAPGPPPWAERRPAVSVDLDRGRRAARAEVDGVRAASLPARHRLRVEGTRWQRDWKVSEAAARVLALPHADAHAVDAVLNCWAGRFARRNFPLLIRENYCARNDIYGMMIRLHARHNQVDQARGLFFEMQEWRCKPDADTYNSLIHAHARAGQWRWAINIMEDMQRAAIPPSRTTYNNVINACGAAGNWKKALDLCKKMTENGVGPDLITHNIILSAFKNGAQYLKAIAYFEIMKSSNVAPDTFTQNIVIHCLVKVGRYGEAIELFNSMREKRTICPPDVVTYTSIMYSYSVCGQAENCKAVFDMMVAEGVRPNIVSYNALLGAYASHGMHKEALDTFKSLKQNGLRPDIVSYTSLLNVYGRSAQPEKAREVFNEMRKNACKPNKVSYNALIDAYGSAGMLKEAISLLHEMERDGIQPDVVSISTLLTACGRCRQLTKIDTILAAAKSRGIELNTVAYNSGIGSYLSLGDYEKALELYALMRTCNVKPDAVTYNVLISGSCKLGRYAESLKFFEDMMDLKIHLTKEVYSSVICSYVKQGKLSEAESTFSSMKESGCFPDVLTYTAMIKAYSDDGSWRRAWDLFKEMESNDVQPDAIVCSSLMEALNNGSQPERVLQLMKFMKQKQIPLNQKAYFEIIASCSISCVALLQQKDQKLSQIFYGQKHDEEKCKYLCPISGGQFQRWNCSNCLKKVQNADHGRKSRTISVNQDGCSISFIRSFMPSSVGRSTASKCSQESDLKCISPSSGNKGVIEENAYPAMKDLQASSSNHAVNSECNVSGVPKPILRHSNVHSGDQVHNRVYQRRSGKKRLLSEITESDQVECPADKDVHQDFASSFGNLNQKKLSSTTSANHAHQNMQNSNMEGNMKDDDQCNNVTENSKQMFLSKGESTIFIKKKLQPSASDGDENTESYPPTSHMENSLLQVQTASVAGAVDVQPTTLHISDLLKCPQEEQSHSHMEQEVTIACGSPTFSQPQNISEVSPISFLITEPTMGANNLCDGGMAGQSGLYPGETMPAMHLPGLMDSSSASGFLNYEVPNTNWMGSQYAHSQYQTSFRASYGSHLIEEVPLTPKDLSRHNVQQDMCRPFRPHPRVGVFGSLLQQEIANLSKNCVWDTVCWL</sequence>
<gene>
    <name evidence="7" type="ORF">C2845_PM03G24880</name>
</gene>
<dbReference type="Pfam" id="PF01535">
    <property type="entry name" value="PPR"/>
    <property type="match status" value="3"/>
</dbReference>
<feature type="compositionally biased region" description="Pro residues" evidence="5">
    <location>
        <begin position="1"/>
        <end position="17"/>
    </location>
</feature>
<feature type="repeat" description="PPR" evidence="4">
    <location>
        <begin position="556"/>
        <end position="590"/>
    </location>
</feature>
<protein>
    <submittedName>
        <fullName evidence="7">Pentatricopeptide repeat-containing protein</fullName>
    </submittedName>
</protein>
<evidence type="ECO:0000259" key="6">
    <source>
        <dbReference type="Pfam" id="PF23276"/>
    </source>
</evidence>
<feature type="repeat" description="PPR" evidence="4">
    <location>
        <begin position="416"/>
        <end position="450"/>
    </location>
</feature>
<evidence type="ECO:0000313" key="7">
    <source>
        <dbReference type="EMBL" id="RLN33269.1"/>
    </source>
</evidence>
<dbReference type="Pfam" id="PF13041">
    <property type="entry name" value="PPR_2"/>
    <property type="match status" value="3"/>
</dbReference>
<evidence type="ECO:0000256" key="3">
    <source>
        <dbReference type="ARBA" id="ARBA00022946"/>
    </source>
</evidence>
<name>A0A3L6T5A5_PANMI</name>
<dbReference type="Pfam" id="PF23276">
    <property type="entry name" value="TPR_24"/>
    <property type="match status" value="1"/>
</dbReference>
<dbReference type="InterPro" id="IPR057027">
    <property type="entry name" value="TPR_mt"/>
</dbReference>
<dbReference type="Pfam" id="PF13812">
    <property type="entry name" value="PPR_3"/>
    <property type="match status" value="1"/>
</dbReference>
<feature type="repeat" description="PPR" evidence="4">
    <location>
        <begin position="346"/>
        <end position="380"/>
    </location>
</feature>
<dbReference type="PANTHER" id="PTHR47447:SF17">
    <property type="entry name" value="OS12G0638900 PROTEIN"/>
    <property type="match status" value="1"/>
</dbReference>
<feature type="region of interest" description="Disordered" evidence="5">
    <location>
        <begin position="928"/>
        <end position="948"/>
    </location>
</feature>
<evidence type="ECO:0000256" key="2">
    <source>
        <dbReference type="ARBA" id="ARBA00022737"/>
    </source>
</evidence>
<evidence type="ECO:0000256" key="4">
    <source>
        <dbReference type="PROSITE-ProRule" id="PRU00708"/>
    </source>
</evidence>
<feature type="repeat" description="PPR" evidence="4">
    <location>
        <begin position="134"/>
        <end position="168"/>
    </location>
</feature>
<dbReference type="EMBL" id="PQIB02000002">
    <property type="protein sequence ID" value="RLN33269.1"/>
    <property type="molecule type" value="Genomic_DNA"/>
</dbReference>
<keyword evidence="2" id="KW-0677">Repeat</keyword>
<feature type="repeat" description="PPR" evidence="4">
    <location>
        <begin position="381"/>
        <end position="415"/>
    </location>
</feature>
<feature type="compositionally biased region" description="Polar residues" evidence="5">
    <location>
        <begin position="877"/>
        <end position="895"/>
    </location>
</feature>
<feature type="repeat" description="PPR" evidence="4">
    <location>
        <begin position="311"/>
        <end position="345"/>
    </location>
</feature>
<reference evidence="8" key="1">
    <citation type="journal article" date="2019" name="Nat. Commun.">
        <title>The genome of broomcorn millet.</title>
        <authorList>
            <person name="Zou C."/>
            <person name="Miki D."/>
            <person name="Li D."/>
            <person name="Tang Q."/>
            <person name="Xiao L."/>
            <person name="Rajput S."/>
            <person name="Deng P."/>
            <person name="Jia W."/>
            <person name="Huang R."/>
            <person name="Zhang M."/>
            <person name="Sun Y."/>
            <person name="Hu J."/>
            <person name="Fu X."/>
            <person name="Schnable P.S."/>
            <person name="Li F."/>
            <person name="Zhang H."/>
            <person name="Feng B."/>
            <person name="Zhu X."/>
            <person name="Liu R."/>
            <person name="Schnable J.C."/>
            <person name="Zhu J.-K."/>
            <person name="Zhang H."/>
        </authorList>
    </citation>
    <scope>NUCLEOTIDE SEQUENCE [LARGE SCALE GENOMIC DNA]</scope>
</reference>
<comment type="caution">
    <text evidence="7">The sequence shown here is derived from an EMBL/GenBank/DDBJ whole genome shotgun (WGS) entry which is preliminary data.</text>
</comment>